<feature type="region of interest" description="Disordered" evidence="1">
    <location>
        <begin position="16"/>
        <end position="51"/>
    </location>
</feature>
<sequence length="146" mass="16212">LATSLFSSVLLSSHKDRPHKVTDLSGDHPQKVTDPSGDHPHKVTDPSGDHPLQEDIVFAVLPHLLLENPRDHRLQAGDHKDLPKAHLPRAHHPSNLEFNDRYDQAHLLSKVLSSTGLKLQCTTDSPGNDEIAQSWTPVLKISIQIF</sequence>
<dbReference type="Proteomes" id="UP000694728">
    <property type="component" value="Unplaced"/>
</dbReference>
<dbReference type="Ensembl" id="ENSSSCT00045008828.1">
    <property type="protein sequence ID" value="ENSSSCP00045005995.1"/>
    <property type="gene ID" value="ENSSSCG00045005318.1"/>
</dbReference>
<evidence type="ECO:0000313" key="3">
    <source>
        <dbReference type="Proteomes" id="UP000694728"/>
    </source>
</evidence>
<protein>
    <submittedName>
        <fullName evidence="2">Uncharacterized protein</fullName>
    </submittedName>
</protein>
<name>A0A8D1GN06_PIG</name>
<accession>A0A8D1GN06</accession>
<proteinExistence type="predicted"/>
<reference evidence="2" key="1">
    <citation type="submission" date="2025-08" db="UniProtKB">
        <authorList>
            <consortium name="Ensembl"/>
        </authorList>
    </citation>
    <scope>IDENTIFICATION</scope>
</reference>
<evidence type="ECO:0000256" key="1">
    <source>
        <dbReference type="SAM" id="MobiDB-lite"/>
    </source>
</evidence>
<organism evidence="2 3">
    <name type="scientific">Sus scrofa</name>
    <name type="common">Pig</name>
    <dbReference type="NCBI Taxonomy" id="9823"/>
    <lineage>
        <taxon>Eukaryota</taxon>
        <taxon>Metazoa</taxon>
        <taxon>Chordata</taxon>
        <taxon>Craniata</taxon>
        <taxon>Vertebrata</taxon>
        <taxon>Euteleostomi</taxon>
        <taxon>Mammalia</taxon>
        <taxon>Eutheria</taxon>
        <taxon>Laurasiatheria</taxon>
        <taxon>Artiodactyla</taxon>
        <taxon>Suina</taxon>
        <taxon>Suidae</taxon>
        <taxon>Sus</taxon>
    </lineage>
</organism>
<evidence type="ECO:0000313" key="2">
    <source>
        <dbReference type="Ensembl" id="ENSSSCP00045005995.1"/>
    </source>
</evidence>
<dbReference type="AlphaFoldDB" id="A0A8D1GN06"/>